<feature type="domain" description="Ricin B lectin" evidence="3">
    <location>
        <begin position="1424"/>
        <end position="1572"/>
    </location>
</feature>
<proteinExistence type="predicted"/>
<dbReference type="SUPFAM" id="SSF50370">
    <property type="entry name" value="Ricin B-like lectins"/>
    <property type="match status" value="7"/>
</dbReference>
<dbReference type="PANTHER" id="PTHR13491">
    <property type="entry name" value="ZCCHC10 PROTEIN"/>
    <property type="match status" value="1"/>
</dbReference>
<feature type="domain" description="Ricin B lectin" evidence="3">
    <location>
        <begin position="365"/>
        <end position="498"/>
    </location>
</feature>
<reference evidence="4 5" key="1">
    <citation type="submission" date="2022-11" db="EMBL/GenBank/DDBJ databases">
        <title>Mucor velutinosus strain NIH1002 WGS.</title>
        <authorList>
            <person name="Subramanian P."/>
            <person name="Mullikin J.C."/>
            <person name="Segre J.A."/>
            <person name="Zelazny A.M."/>
        </authorList>
    </citation>
    <scope>NUCLEOTIDE SEQUENCE [LARGE SCALE GENOMIC DNA]</scope>
    <source>
        <strain evidence="4 5">NIH1002</strain>
    </source>
</reference>
<feature type="compositionally biased region" description="Low complexity" evidence="2">
    <location>
        <begin position="2761"/>
        <end position="2775"/>
    </location>
</feature>
<feature type="domain" description="Ricin B lectin" evidence="3">
    <location>
        <begin position="7"/>
        <end position="143"/>
    </location>
</feature>
<dbReference type="CDD" id="cd23454">
    <property type="entry name" value="beta-trefoil_Ricin_GllA-1"/>
    <property type="match status" value="3"/>
</dbReference>
<feature type="region of interest" description="Disordered" evidence="2">
    <location>
        <begin position="2074"/>
        <end position="2105"/>
    </location>
</feature>
<evidence type="ECO:0000259" key="3">
    <source>
        <dbReference type="SMART" id="SM00458"/>
    </source>
</evidence>
<feature type="domain" description="Ricin B lectin" evidence="3">
    <location>
        <begin position="892"/>
        <end position="1028"/>
    </location>
</feature>
<feature type="domain" description="Ricin B lectin" evidence="3">
    <location>
        <begin position="200"/>
        <end position="342"/>
    </location>
</feature>
<dbReference type="InterPro" id="IPR036412">
    <property type="entry name" value="HAD-like_sf"/>
</dbReference>
<feature type="compositionally biased region" description="Low complexity" evidence="2">
    <location>
        <begin position="2087"/>
        <end position="2104"/>
    </location>
</feature>
<accession>A0AAN7D885</accession>
<dbReference type="RefSeq" id="XP_064677411.1">
    <property type="nucleotide sequence ID" value="XM_064824475.1"/>
</dbReference>
<feature type="compositionally biased region" description="Basic residues" evidence="2">
    <location>
        <begin position="4087"/>
        <end position="4099"/>
    </location>
</feature>
<dbReference type="SMART" id="SM00458">
    <property type="entry name" value="RICIN"/>
    <property type="match status" value="6"/>
</dbReference>
<feature type="compositionally biased region" description="Basic and acidic residues" evidence="2">
    <location>
        <begin position="3301"/>
        <end position="3315"/>
    </location>
</feature>
<feature type="coiled-coil region" evidence="1">
    <location>
        <begin position="4931"/>
        <end position="4958"/>
    </location>
</feature>
<feature type="region of interest" description="Disordered" evidence="2">
    <location>
        <begin position="2755"/>
        <end position="2775"/>
    </location>
</feature>
<dbReference type="SUPFAM" id="SSF56784">
    <property type="entry name" value="HAD-like"/>
    <property type="match status" value="1"/>
</dbReference>
<feature type="domain" description="Ricin B lectin" evidence="3">
    <location>
        <begin position="707"/>
        <end position="839"/>
    </location>
</feature>
<keyword evidence="5" id="KW-1185">Reference proteome</keyword>
<gene>
    <name evidence="4" type="ORF">ATC70_005178</name>
</gene>
<comment type="caution">
    <text evidence="4">The sequence shown here is derived from an EMBL/GenBank/DDBJ whole genome shotgun (WGS) entry which is preliminary data.</text>
</comment>
<feature type="compositionally biased region" description="Basic and acidic residues" evidence="2">
    <location>
        <begin position="2074"/>
        <end position="2086"/>
    </location>
</feature>
<dbReference type="GeneID" id="89948864"/>
<feature type="region of interest" description="Disordered" evidence="2">
    <location>
        <begin position="4142"/>
        <end position="4162"/>
    </location>
</feature>
<dbReference type="InterPro" id="IPR039715">
    <property type="entry name" value="ZCCHC10"/>
</dbReference>
<keyword evidence="1" id="KW-0175">Coiled coil</keyword>
<name>A0AAN7D885_9FUNG</name>
<organism evidence="4 5">
    <name type="scientific">Mucor velutinosus</name>
    <dbReference type="NCBI Taxonomy" id="708070"/>
    <lineage>
        <taxon>Eukaryota</taxon>
        <taxon>Fungi</taxon>
        <taxon>Fungi incertae sedis</taxon>
        <taxon>Mucoromycota</taxon>
        <taxon>Mucoromycotina</taxon>
        <taxon>Mucoromycetes</taxon>
        <taxon>Mucorales</taxon>
        <taxon>Mucorineae</taxon>
        <taxon>Mucoraceae</taxon>
        <taxon>Mucor</taxon>
    </lineage>
</organism>
<feature type="compositionally biased region" description="Acidic residues" evidence="2">
    <location>
        <begin position="4105"/>
        <end position="4117"/>
    </location>
</feature>
<evidence type="ECO:0000256" key="1">
    <source>
        <dbReference type="SAM" id="Coils"/>
    </source>
</evidence>
<feature type="region of interest" description="Disordered" evidence="2">
    <location>
        <begin position="3834"/>
        <end position="3855"/>
    </location>
</feature>
<dbReference type="PROSITE" id="PS50231">
    <property type="entry name" value="RICIN_B_LECTIN"/>
    <property type="match status" value="4"/>
</dbReference>
<dbReference type="Gene3D" id="2.80.10.50">
    <property type="match status" value="6"/>
</dbReference>
<dbReference type="Proteomes" id="UP001304243">
    <property type="component" value="Unassembled WGS sequence"/>
</dbReference>
<dbReference type="InterPro" id="IPR000772">
    <property type="entry name" value="Ricin_B_lectin"/>
</dbReference>
<feature type="region of interest" description="Disordered" evidence="2">
    <location>
        <begin position="4041"/>
        <end position="4123"/>
    </location>
</feature>
<protein>
    <recommendedName>
        <fullName evidence="3">Ricin B lectin domain-containing protein</fullName>
    </recommendedName>
</protein>
<feature type="compositionally biased region" description="Low complexity" evidence="2">
    <location>
        <begin position="1261"/>
        <end position="1274"/>
    </location>
</feature>
<dbReference type="EMBL" id="JASEJX010000033">
    <property type="protein sequence ID" value="KAK4510745.1"/>
    <property type="molecule type" value="Genomic_DNA"/>
</dbReference>
<feature type="region of interest" description="Disordered" evidence="2">
    <location>
        <begin position="3286"/>
        <end position="3318"/>
    </location>
</feature>
<feature type="compositionally biased region" description="Acidic residues" evidence="2">
    <location>
        <begin position="1293"/>
        <end position="1306"/>
    </location>
</feature>
<dbReference type="InterPro" id="IPR035992">
    <property type="entry name" value="Ricin_B-like_lectins"/>
</dbReference>
<evidence type="ECO:0000313" key="4">
    <source>
        <dbReference type="EMBL" id="KAK4510745.1"/>
    </source>
</evidence>
<feature type="region of interest" description="Disordered" evidence="2">
    <location>
        <begin position="1261"/>
        <end position="1319"/>
    </location>
</feature>
<sequence>MTSFPKGWFFIKNLNNGYVLSTEKSTAGEPIVIATLKTKDFDTQLWQYGEDGRLHNKKTGFVLDIFKGHIKAGSEIIQQNDSNSSEGQTFGISSDGHIYLRKDPNLVLGIKESFFTRREGQHVHLQALDKNIKDHKEQRWDFLLPSQKRSSTINNPMDSLKRTISGASLGSFSSSSVHTHDDDGCLDESHHNQLSNFPDSEFFIKSDATGYFVGVDASAVNSPGARLSLEPLRKNSYESQLWHYDVITGRLINKNSGFALSAEELSDESLVYQSSSNSEKDLAYQSWFLSTAGEIKLKHNQHSFVLGYKKDSWFGLNREGAPVLLQKQTDGKTHSHQRFVIVLPVFKKKTTEIVTVTEQQGVFPDGYFFIKNQKHGLVITVLETDKLAAQVIASHLDTQNFNRQLWKFSDGFLFNKASNLVLDVRGGCIVSGSEICQYKQKKEGFENQQWGLSVEGYIHAKTHKDVVLAISSSKSTQANVYLANKKTPDHEEQRWNFVLPVFKQKSTTVTETTVQKSVAYHHYAQYPSGWFFIRSFIGGSSADAPLVLTAANSSSHVVLSKISRQDWQYQLWMYWNGVLINFATQLAMDVVNDDINVGSVISQEVRKAGDVGQRWSLTIDGYLVHGSNPSLTLVPQLVEQDTYKLSLAHHVSSTHQDNRWGLLSPEIKVENNTQVLVRWTITLLTEWKKFNEQSIQKVVHRIANWPEETFFITGQDGLALAPEKSEVFSFLVVKKLEFGQSEHFKWTYRNGYVVHVATGLVLHASDDLVGGSQLQIREELLSDSKTIDQRQKWVVKTDGSIVSELKNTLGFSLIQQGNQYSVQLAYTSNTSEHYSWGFVRGHYENRYSQVYKKEVSVITHTERILLTVQTHQVSCNANTKLVSRSYGIFPENWFYIRSKADTSLVLTAPSSKEGAKLTLSKIDYKIFRRQLWHTQDDGCLVNLASDLVIDIAGGAFNVGSDIIQWHEKYLRRHRKNQVWGLSVDGHLHPKARPGLVLGAKGNRVFDGVEVQLHTRGSLDLDYQLWSFAIPVFGRTISGVKGVSAAGILEHNDDSVFIESVHDTSFETSTTDCYERKNKLTVIHRWGLFPEGGFFIRAAYGDEHLALSVEKRPRTGENGRTEYEVTLKPINFKEYQWHFWSYQEGHLINAQTGLALDASTVKGVLVEDGLRTPLFVRDKSMSENQFWSLTADGEIFLRSDEHLVIGVSNSRRVSVSGAQVGLRELHVKKFLNEQGQQETVIKSEKWLRWLFSKPVYRKVTASSSVTEETSTTTTSQVIEGLSDQELGVKQKEESADDYSLEDDDEDSSISSNSDSDAEDSTKKLNLIGNLGIATAGAGIIAGTAGMISNVITSAPESISTAITGNKKKSKQESSGIKQSITKKTSYKSLKNERKDSFHLSADYVPTGYEKVVRYKTHQQPNFPAAGYFMIKSHLHGYVFDIANGEAKDGAFVVLSPIRSTNYASQLWSYKDGRVFNLKGHNLVLDASMTDTITAGERLVISVQKSSLGLSDQYWEFGTEGGLICLKSKRNLVLGVKELKRVTDQDASIDVYLQEEKSHTSSNFGRPEQRWEIKIPAMIPVEQTTNTTSESKYTIIEGGKISAISSSVSAIIAFKWLKETFHHKITADNQWPSSQNWFFIRIGNENAFLSSGSSDSSEVKFVSLGQEEDHKQFLWVYVNGYLVNYKYMLRLVYDKESRKLLLSNDSKTLDQVFSVSSHGNLSVRVQSDTVYFSVASGHAEHHSYELTCSSTEIQASEAEHALQLHVPVFSNVEVEKESKIALSTVISWIESCQKTTSTTTTTTTTTITSKVSQFYGVFPAGTWFFIKAQTKDSDSLVLAVKDASSKSGAYLTLKKLNFKDYRSQLWTYRNGLLINYGSKLVIDVHGEINAFSKLVQSTEAGVSSQKWSLTADGHIQLESYAQYTFGYTQSETIKEDVEVILVEAKSYEESSTTQAIAWRFSVPVFGKAAAASTNSNTTTTTITTTTTTISSIERLTACIEQGSLIESVEEADIKVEDISVKKNNAVDNTSSSSTTAIAKEKHHGFQDVLTSVGIAVTAGAVAVGAVQGASKIAEKVSEHKEEKNKKAESSASTSTSTTASSSAATSVIKQEQQKQEIVSAVTDTNKTTETIVVRRSQRTSVQIIEESRVIIRAWKIVFSQRVHHCKTKEELVQTIEESREDLFRRLDEHLRVHASVEHLISGAVPEWHVSIQQVKELYRARVFERFLDRLSHQEVTDVATLDFDATLASATQEVETHYSMIIEHQSKILSSTDEKTHSCQDVSIQEDILASIDTIKVTVRYWFIGLYESIATARNKGSSEEEIKVMIENSRKELTSELAKIKTSSTSHIEQSSSSLLVSKQTSISNTIDTAISQTETIVSSQLNMVHSEIKYLDTTEEYWLDVTRVTEETLSSQLKVYQNAITQEIVQVQKSEISKSDQAEISVVLDEKMVTVAQQTVANKLVETQIKLSSWYTEVSQQIAWLLEEKSKTSEQQQQQTIMQDTLAIVEAAQVEINTRIEEAKLVVRTYYAHLTYLSWAERRRIEYDLDSIKASLVASITLFKKSIEKSQITKEEIVRYASYSFGATASRIVLTDLQSIVVKVTNVKETTTVVNKSEEKQAEKTKIALVGGTDKTSTATAVDVSKTTTATAIDKVDQVSKVHVDQQQTSKIVDKVETEVEQTPVSKVDSKQSSSIMVDQQQSNGHSHAAVTTAVIGAAAAAIAGAAIVHHHEGKTDVPVIQAPSTASVIVGNQTQVIHEEDSKQQTAASSTSSTTTVTKQQEKTDTLVIVYDQVQVVVQEWITTLSKRVYACAQNKSSTTQQEIDTIVYESQQQLMVEIEKAKRNTTAVIGTSQTSFHDTLSWIRSTVWKQAVEIRHLALSAAAEDTSLLKTKLDTLQETTLQQIQVEIEKSKKSASVMHVVGGHHEHAVVIAAGKKFEGVDYSKTSSHGESIEKTKVAVGMLMEDTRVTVQSVLRDLAAAITERRKQGGDHAQQDIEVIVKTHREKIDAYILKSKTEFEQRVTSVHKMSTASVDAELTHETIQKVYSTLEQIQESVQVQVTKVEQVTTSTTVTSEVEYEEQLTTITHEACKKLDATLAVSETIIGHHIEVIAESTTTTTTEKTEQSHVSLGVEYGLLIVSETTKNVSSQVSALIEQVHHRLTLGSESLETDIHGYVTTFDKELDLIFEQAKTKIAYELSMVASHDKVQEEYFIASLEAIRTSTKTRISQIQTIATTTTTHKEESQKTVSDKLLQIAEESRHEVTAHYESIKQSVTQKTQQVVHDHKATTTATTGTTQVAVSSHTEEQAAQKKQEEQHTSSTELAKKVLIGSAAVAAGTAIAVEVAKKLNEHKEKTEKKEHSEKETALVVEDVKVQFNKWISSLTDTVVTQSKQSTVSTQEISVTIEKSKQAFLEVIQKAKSSEVLTEKHQHQVLSWIEETAVAQAARIQEIAVQSSTSTVVDMESKLEVIKISTSQEVEVALEKCKHAQSVDEYVGVTVEQLKQKETALLDIRSELAIVVQDVKTSLVAFFEQFTKSVITRLEQGGDNVEKDIAILIANARKEVSVHVESVKSTATKRLSALETKSSATVISTAALSGIATAEIIAVLKSSEVMLEQKINRVHASVWYLEKNQDMTKIVETITHIQTETKVEITEKVESSHYGFVSAINDHHKAGHVCTDVSKHTSQTSHEAVALKASLSVQEVKITIREWLRTLAEKVSVCSQKGGSAEDMDFIIQEENKLIFEYLDQSVSKITEHVKTEESIKYLHSTVEQVKTTITKTSTEIKVIGVESASTSYGGFDKMTSVITQHEHQISEALVVYETKISKQSILDQTTTSVSSSQEQSTSGGKTTSSSSSTAVSKNTVTVVAVDYIISTVTTWLEELMVQVSECAKVEHNVQIATKMINNIVADYREYIQVEFSLIAEKIKSNKTADATVKQELINILEWTRGVILQSSTQVQATGINCAGAFSATGGIEQMKSLVNASLDQVKLSVGRCNKTIKIDVERSSAHAEKKKMKSDCQKQEIKKKAECIAIEKKKKQEACANKGKKTASDSDSSSDSGSDTESDSGSCSDAKAKKNKKKADCDKKTKKKPTVVKKPQKSPDSDSSDDSASDSDDDSTNKKKKVAAGIIVGGIAGKIIKSKLHGSSSSSESDSDSDSDSGKKTTTFIDKAKLTTGQATLDVTIIVREWYEKLILDVSSRAKKGGSNASSDIEIIVQKAVKSITETLRIISVNAHKSVIDKTKVTQYQASVEWAKNLVLQSSYTIKAIGTNCAASSSSKTGGIEQMRPIAIAIQEQINVEIRRYKLVVQQTESKKQDTVIEHKQNTDTICIGRQSAVSRKEYCEQLEKHVTEVVAESKVVIVSWLSQLIRNVSIRVHQGGAHVEQDVAVLIEKSKVELTSTIQRTQTKFSSSIQVFEKDKTFALVEYHIQESLKTVQATVDAKMQQVQEIVSKHHSESEVVTEKLSVVLESSKVNITETLETTHAQSVTVIKQETTQTESTVKIIDTVDTVKTAIAHWHTRLTEEIHAISIDTTITNKEERISTLIQEATVDIERVTVEAKSKVTQECSAVKKISKTKEQELLSTIDYVHDTFSADVKKVQQISVEAVHKSDTNIKETLTSVIRTSHEKMDAALTRTTAAVIGVATAAIAIHAAKQQEDKKQATDATTTTTTKHGELLVDVDENVTVISKWFELFTKKISDSVVHSQGGDVVQHVSAVTEQAEQEITDIISTARNDFVKRLSLQNLDQASYTYACKHYEESLETVRVSIVTHIVEVKKVAIEAHTTGNVHALESKLTQLSQSSNQSIKVAMGSSVVIRHQAQPTATTAASSVADKKTESVVQIEVKDSDAIVIGEQDVEFDRKESTMTTVHEQEKVKKGNHIYASKLNNHAIDSHKFKKAEETKKDSSFEKMVAGTLAIGAAAAAAGSAVMIHKKNEKEEAAEKIKKQQQELQAIQHLNYDSGVATIESVNIAISAWFTSLIQKVSSASKSGASSKKITLIVEESRTELTQIMEHAKVTGAKYCASASDEQQYISKIEWASSVAHNQAVQIQQIGINASTSGGKSADTMTTQMEALATASYHQIQVTLEQLKTSITFHQKVNKISTSVIKTEKPTFSAAAVEKKPVCGKMETSVDKTKVAYSVIQETRITTIALFVSLSERIVTRIRQGGANVQEDVNQMIASSEQQVTKIFTEAKSTTTKVDKKTQLEIEQSLSSVHKTVQEQISQVKVVTTEAISTETTDTKMAVEKVLQVSNTSKSQIEATFTSVSESITAGLIIVSQTAQQTTEAVQGWFSDLRSKIDKLLEASDCTEEEKQQKINTVVAQAEVEMKTKIEQLQQTTTSTITTTTTTSKKSSAATALVTTDHHLDIFFGNIKSSVQSQLDVVKAAVQDTSKTDKSKIMSTLEMSENKLKQQVHNHYEAVEKITTVEHITGIKQDMSVVQSDKQDRHDVYKDTIVKTAVGSAAVAAAAAIAIDYHKKNQQSETTTVQVVKETSIQEVQLKIDAWFTRLSEKVTVCTKKRGSDVSVQVDKIIKEAQSELEVTINEAKSQHMSTETITSESSRTFTSTLDWIKTTAYSQSTQITHIVNQGSSSSIDLTTQIENHISATKQQVDSALEVHYKKDTSITVATVDQSNKKQDTVLENVVEVVKESRQQTQKRFCLETTVIVQESKTHITNWLVLLLENVTSIIHSNSETIRKDIFARLDVAEEQVDVFIKETKDKFLVMSSKTSATSHVEAETQTLVVNSVKQTLDCLDSIKTTLLLQLSVLRQVIHRIEVEDIDVITQRLEAIIHRTQQRVHHTLEIGIDLAVSSAFEGKVVTWSETAHVPDSFKNVRVIAFDVLGTIANYRKTLYQAWKQIITPKHDVVLSGMDFNVFVQDWYGAYTEIKKENFAKKRPVSDDITLHESLVHILKRYYIKENLSESEIEQLCDAWRNIGVYDDASIGIRRLKHLQTTQKYATIAISDTFSTRSMIDLAQNNCLCWHGQFTAEMFASAAANSTVTASQSVIKGTIKLLGLEYANQLAVVSSSAELVAAAKKEGCHTVLIEREEEETSTHCHQQETITTECDIKVDALDIFGESVQSFLEHESMVQVWNEKGGAPAAPRVLVQQLKGSSCA</sequence>
<dbReference type="Pfam" id="PF00652">
    <property type="entry name" value="Ricin_B_lectin"/>
    <property type="match status" value="1"/>
</dbReference>
<evidence type="ECO:0000256" key="2">
    <source>
        <dbReference type="SAM" id="MobiDB-lite"/>
    </source>
</evidence>
<dbReference type="PANTHER" id="PTHR13491:SF0">
    <property type="entry name" value="ZINC FINGER CCHC DOMAIN-CONTAINING PROTEIN 10"/>
    <property type="match status" value="1"/>
</dbReference>
<evidence type="ECO:0000313" key="5">
    <source>
        <dbReference type="Proteomes" id="UP001304243"/>
    </source>
</evidence>
<feature type="compositionally biased region" description="Low complexity" evidence="2">
    <location>
        <begin position="4052"/>
        <end position="4072"/>
    </location>
</feature>